<gene>
    <name evidence="2" type="ORF">S01H1_14562</name>
</gene>
<name>X0RUX9_9ZZZZ</name>
<dbReference type="EMBL" id="BARS01007584">
    <property type="protein sequence ID" value="GAF67542.1"/>
    <property type="molecule type" value="Genomic_DNA"/>
</dbReference>
<comment type="caution">
    <text evidence="2">The sequence shown here is derived from an EMBL/GenBank/DDBJ whole genome shotgun (WGS) entry which is preliminary data.</text>
</comment>
<evidence type="ECO:0000313" key="2">
    <source>
        <dbReference type="EMBL" id="GAF67542.1"/>
    </source>
</evidence>
<evidence type="ECO:0000256" key="1">
    <source>
        <dbReference type="SAM" id="MobiDB-lite"/>
    </source>
</evidence>
<evidence type="ECO:0008006" key="3">
    <source>
        <dbReference type="Google" id="ProtNLM"/>
    </source>
</evidence>
<reference evidence="2" key="1">
    <citation type="journal article" date="2014" name="Front. Microbiol.">
        <title>High frequency of phylogenetically diverse reductive dehalogenase-homologous genes in deep subseafloor sedimentary metagenomes.</title>
        <authorList>
            <person name="Kawai M."/>
            <person name="Futagami T."/>
            <person name="Toyoda A."/>
            <person name="Takaki Y."/>
            <person name="Nishi S."/>
            <person name="Hori S."/>
            <person name="Arai W."/>
            <person name="Tsubouchi T."/>
            <person name="Morono Y."/>
            <person name="Uchiyama I."/>
            <person name="Ito T."/>
            <person name="Fujiyama A."/>
            <person name="Inagaki F."/>
            <person name="Takami H."/>
        </authorList>
    </citation>
    <scope>NUCLEOTIDE SEQUENCE</scope>
    <source>
        <strain evidence="2">Expedition CK06-06</strain>
    </source>
</reference>
<organism evidence="2">
    <name type="scientific">marine sediment metagenome</name>
    <dbReference type="NCBI Taxonomy" id="412755"/>
    <lineage>
        <taxon>unclassified sequences</taxon>
        <taxon>metagenomes</taxon>
        <taxon>ecological metagenomes</taxon>
    </lineage>
</organism>
<dbReference type="AlphaFoldDB" id="X0RUX9"/>
<sequence length="233" mass="25589">TTPARLESIKRSGVDALPAMGCVEVGHVGDGCLMPEAADDMHLFKDLHAVIQPGDFNSDPNLRPHALLFSCLRLSSPLILLNVSIGDQALLKNRSCGCPLGSLGLDTHIQKVRSFEKLTSGGMAFLDTEIIHVIEDELPKMFGGGPTDYQLLEDERDDGKPQLRLVIHPRVGFVDVDKVKETFLQKIASGSGAEKLTSLMWRDTDMITVERGTPKTTSTGKIQHLHIERQQKK</sequence>
<feature type="region of interest" description="Disordered" evidence="1">
    <location>
        <begin position="211"/>
        <end position="233"/>
    </location>
</feature>
<protein>
    <recommendedName>
        <fullName evidence="3">AMP-dependent ligase C-terminal domain-containing protein</fullName>
    </recommendedName>
</protein>
<proteinExistence type="predicted"/>
<feature type="non-terminal residue" evidence="2">
    <location>
        <position position="1"/>
    </location>
</feature>
<accession>X0RUX9</accession>